<feature type="non-terminal residue" evidence="3">
    <location>
        <position position="1"/>
    </location>
</feature>
<evidence type="ECO:0000313" key="4">
    <source>
        <dbReference type="Proteomes" id="UP000287033"/>
    </source>
</evidence>
<dbReference type="Proteomes" id="UP000287033">
    <property type="component" value="Unassembled WGS sequence"/>
</dbReference>
<sequence>PPSPCPTVWFVFLFRVTDSLNADPDQLSQRLPPLDLSSLTPHSGSASPRTHVGELDPLLAPRGPEHPIARHRDPSEGDSRAREGATPEEERGPGRDGDSGLAAACGERRPQAGLEERQLGLQGRGSWTELRGPLTAQWIRHKHEFRNTRPW</sequence>
<evidence type="ECO:0000256" key="2">
    <source>
        <dbReference type="SAM" id="SignalP"/>
    </source>
</evidence>
<comment type="caution">
    <text evidence="3">The sequence shown here is derived from an EMBL/GenBank/DDBJ whole genome shotgun (WGS) entry which is preliminary data.</text>
</comment>
<reference evidence="3 4" key="1">
    <citation type="journal article" date="2018" name="Nat. Ecol. Evol.">
        <title>Shark genomes provide insights into elasmobranch evolution and the origin of vertebrates.</title>
        <authorList>
            <person name="Hara Y"/>
            <person name="Yamaguchi K"/>
            <person name="Onimaru K"/>
            <person name="Kadota M"/>
            <person name="Koyanagi M"/>
            <person name="Keeley SD"/>
            <person name="Tatsumi K"/>
            <person name="Tanaka K"/>
            <person name="Motone F"/>
            <person name="Kageyama Y"/>
            <person name="Nozu R"/>
            <person name="Adachi N"/>
            <person name="Nishimura O"/>
            <person name="Nakagawa R"/>
            <person name="Tanegashima C"/>
            <person name="Kiyatake I"/>
            <person name="Matsumoto R"/>
            <person name="Murakumo K"/>
            <person name="Nishida K"/>
            <person name="Terakita A"/>
            <person name="Kuratani S"/>
            <person name="Sato K"/>
            <person name="Hyodo S Kuraku.S."/>
        </authorList>
    </citation>
    <scope>NUCLEOTIDE SEQUENCE [LARGE SCALE GENOMIC DNA]</scope>
</reference>
<feature type="region of interest" description="Disordered" evidence="1">
    <location>
        <begin position="23"/>
        <end position="117"/>
    </location>
</feature>
<protein>
    <submittedName>
        <fullName evidence="3">Uncharacterized protein</fullName>
    </submittedName>
</protein>
<feature type="chain" id="PRO_5019137306" evidence="2">
    <location>
        <begin position="20"/>
        <end position="151"/>
    </location>
</feature>
<organism evidence="3 4">
    <name type="scientific">Chiloscyllium punctatum</name>
    <name type="common">Brownbanded bambooshark</name>
    <name type="synonym">Hemiscyllium punctatum</name>
    <dbReference type="NCBI Taxonomy" id="137246"/>
    <lineage>
        <taxon>Eukaryota</taxon>
        <taxon>Metazoa</taxon>
        <taxon>Chordata</taxon>
        <taxon>Craniata</taxon>
        <taxon>Vertebrata</taxon>
        <taxon>Chondrichthyes</taxon>
        <taxon>Elasmobranchii</taxon>
        <taxon>Galeomorphii</taxon>
        <taxon>Galeoidea</taxon>
        <taxon>Orectolobiformes</taxon>
        <taxon>Hemiscylliidae</taxon>
        <taxon>Chiloscyllium</taxon>
    </lineage>
</organism>
<name>A0A401TF96_CHIPU</name>
<evidence type="ECO:0000313" key="3">
    <source>
        <dbReference type="EMBL" id="GCC41330.1"/>
    </source>
</evidence>
<evidence type="ECO:0000256" key="1">
    <source>
        <dbReference type="SAM" id="MobiDB-lite"/>
    </source>
</evidence>
<keyword evidence="4" id="KW-1185">Reference proteome</keyword>
<proteinExistence type="predicted"/>
<keyword evidence="2" id="KW-0732">Signal</keyword>
<feature type="compositionally biased region" description="Basic and acidic residues" evidence="1">
    <location>
        <begin position="106"/>
        <end position="117"/>
    </location>
</feature>
<feature type="compositionally biased region" description="Basic and acidic residues" evidence="1">
    <location>
        <begin position="63"/>
        <end position="98"/>
    </location>
</feature>
<dbReference type="AlphaFoldDB" id="A0A401TF96"/>
<feature type="compositionally biased region" description="Polar residues" evidence="1">
    <location>
        <begin position="37"/>
        <end position="48"/>
    </location>
</feature>
<accession>A0A401TF96</accession>
<feature type="signal peptide" evidence="2">
    <location>
        <begin position="1"/>
        <end position="19"/>
    </location>
</feature>
<dbReference type="EMBL" id="BEZZ01057149">
    <property type="protein sequence ID" value="GCC41330.1"/>
    <property type="molecule type" value="Genomic_DNA"/>
</dbReference>
<gene>
    <name evidence="3" type="ORF">chiPu_0025351</name>
</gene>